<dbReference type="PANTHER" id="PTHR46910">
    <property type="entry name" value="TRANSCRIPTION FACTOR PDR1"/>
    <property type="match status" value="1"/>
</dbReference>
<dbReference type="CDD" id="cd12148">
    <property type="entry name" value="fungal_TF_MHR"/>
    <property type="match status" value="1"/>
</dbReference>
<sequence>MSSVVSDSRVPGKVCDWCRTQKVKCQPMDPADEATARQSDLGGACQRCYRRKQQCTFTYTMKRPGRPSTIHARAHDSRSASPSPVRGDPALRPPQISPTVVSNDQQHFPHVVQAAVAPDEAGAADYTAVISNVLPSDTVRPSDLVDALLRQSTPQFNFPPDHLATATLPLNIADWASAASLRLPDEPAPGNDPGPSNQYCYGTPASSSQLMNAAPSEPDHQHILASVSEPGGFMPIDVVAPWSDPASVSFCKPGRCLTMSRSFDAKRSNAFLVAYVISQSPMGIMGGRHPRERLKRILFRAHRFSRACQLRNSHQPTLAMLASVILDLISTQATDDSVSTDMLAAEARRLVYTLRINRSEPREGMNLIEREISHRMFWEVVAIEKWVEQALEETRSLMVDVPVTESSPSADFPSGTADQSSWWGIQCANIHITALCTRFACIDFRSALMPSFDTPSQRELIAKEAYRMLIPIDCLASNGQSLRGKILRVVLSLLSMSSESSDMGAHVWDWWNLYHNVQFVQAMPEVTQ</sequence>
<dbReference type="InterPro" id="IPR001138">
    <property type="entry name" value="Zn2Cys6_DnaBD"/>
</dbReference>
<proteinExistence type="predicted"/>
<feature type="domain" description="Zn(2)-C6 fungal-type" evidence="3">
    <location>
        <begin position="14"/>
        <end position="57"/>
    </location>
</feature>
<dbReference type="GeneID" id="87957266"/>
<evidence type="ECO:0000256" key="2">
    <source>
        <dbReference type="SAM" id="MobiDB-lite"/>
    </source>
</evidence>
<gene>
    <name evidence="4" type="ORF">IL334_005135</name>
</gene>
<evidence type="ECO:0000256" key="1">
    <source>
        <dbReference type="ARBA" id="ARBA00023242"/>
    </source>
</evidence>
<organism evidence="4 5">
    <name type="scientific">Kwoniella shivajii</name>
    <dbReference type="NCBI Taxonomy" id="564305"/>
    <lineage>
        <taxon>Eukaryota</taxon>
        <taxon>Fungi</taxon>
        <taxon>Dikarya</taxon>
        <taxon>Basidiomycota</taxon>
        <taxon>Agaricomycotina</taxon>
        <taxon>Tremellomycetes</taxon>
        <taxon>Tremellales</taxon>
        <taxon>Cryptococcaceae</taxon>
        <taxon>Kwoniella</taxon>
    </lineage>
</organism>
<dbReference type="Proteomes" id="UP001329825">
    <property type="component" value="Chromosome 7"/>
</dbReference>
<dbReference type="PROSITE" id="PS50048">
    <property type="entry name" value="ZN2_CY6_FUNGAL_2"/>
    <property type="match status" value="1"/>
</dbReference>
<dbReference type="InterPro" id="IPR050987">
    <property type="entry name" value="AtrR-like"/>
</dbReference>
<dbReference type="InterPro" id="IPR036864">
    <property type="entry name" value="Zn2-C6_fun-type_DNA-bd_sf"/>
</dbReference>
<dbReference type="Gene3D" id="4.10.240.10">
    <property type="entry name" value="Zn(2)-C6 fungal-type DNA-binding domain"/>
    <property type="match status" value="1"/>
</dbReference>
<feature type="region of interest" description="Disordered" evidence="2">
    <location>
        <begin position="61"/>
        <end position="106"/>
    </location>
</feature>
<feature type="compositionally biased region" description="Polar residues" evidence="2">
    <location>
        <begin position="97"/>
        <end position="106"/>
    </location>
</feature>
<dbReference type="EMBL" id="CP141887">
    <property type="protein sequence ID" value="WRT68160.1"/>
    <property type="molecule type" value="Genomic_DNA"/>
</dbReference>
<evidence type="ECO:0000313" key="5">
    <source>
        <dbReference type="Proteomes" id="UP001329825"/>
    </source>
</evidence>
<keyword evidence="1" id="KW-0539">Nucleus</keyword>
<keyword evidence="5" id="KW-1185">Reference proteome</keyword>
<name>A0ABZ1D2P0_9TREE</name>
<dbReference type="SUPFAM" id="SSF57701">
    <property type="entry name" value="Zn2/Cys6 DNA-binding domain"/>
    <property type="match status" value="1"/>
</dbReference>
<reference evidence="4 5" key="1">
    <citation type="submission" date="2024-01" db="EMBL/GenBank/DDBJ databases">
        <title>Comparative genomics of Cryptococcus and Kwoniella reveals pathogenesis evolution and contrasting modes of karyotype evolution via chromosome fusion or intercentromeric recombination.</title>
        <authorList>
            <person name="Coelho M.A."/>
            <person name="David-Palma M."/>
            <person name="Shea T."/>
            <person name="Bowers K."/>
            <person name="McGinley-Smith S."/>
            <person name="Mohammad A.W."/>
            <person name="Gnirke A."/>
            <person name="Yurkov A.M."/>
            <person name="Nowrousian M."/>
            <person name="Sun S."/>
            <person name="Cuomo C.A."/>
            <person name="Heitman J."/>
        </authorList>
    </citation>
    <scope>NUCLEOTIDE SEQUENCE [LARGE SCALE GENOMIC DNA]</scope>
    <source>
        <strain evidence="4">CBS 11374</strain>
    </source>
</reference>
<evidence type="ECO:0000313" key="4">
    <source>
        <dbReference type="EMBL" id="WRT68160.1"/>
    </source>
</evidence>
<accession>A0ABZ1D2P0</accession>
<dbReference type="CDD" id="cd00067">
    <property type="entry name" value="GAL4"/>
    <property type="match status" value="1"/>
</dbReference>
<dbReference type="RefSeq" id="XP_062792900.1">
    <property type="nucleotide sequence ID" value="XM_062936849.1"/>
</dbReference>
<dbReference type="PANTHER" id="PTHR46910:SF40">
    <property type="entry name" value="ZN(II)2CYS6 TRANSCRIPTION FACTOR (EUROFUNG)"/>
    <property type="match status" value="1"/>
</dbReference>
<evidence type="ECO:0000259" key="3">
    <source>
        <dbReference type="PROSITE" id="PS50048"/>
    </source>
</evidence>
<protein>
    <recommendedName>
        <fullName evidence="3">Zn(2)-C6 fungal-type domain-containing protein</fullName>
    </recommendedName>
</protein>